<sequence length="85" mass="9458">MNREQPPQLEAAANMALNQLTDGELAAFNNFLGWESGDARKMCEDKPWFPKVEALFTEDGGKKIHSVVRDVIDKAVIKRLAEKGA</sequence>
<dbReference type="EMBL" id="MGEK01000039">
    <property type="protein sequence ID" value="OGL80236.1"/>
    <property type="molecule type" value="Genomic_DNA"/>
</dbReference>
<gene>
    <name evidence="1" type="ORF">A2936_02615</name>
</gene>
<dbReference type="Proteomes" id="UP000176846">
    <property type="component" value="Unassembled WGS sequence"/>
</dbReference>
<evidence type="ECO:0000313" key="2">
    <source>
        <dbReference type="Proteomes" id="UP000176846"/>
    </source>
</evidence>
<organism evidence="1 2">
    <name type="scientific">Candidatus Uhrbacteria bacterium RIFCSPLOWO2_01_FULL_47_25</name>
    <dbReference type="NCBI Taxonomy" id="1802402"/>
    <lineage>
        <taxon>Bacteria</taxon>
        <taxon>Candidatus Uhriibacteriota</taxon>
    </lineage>
</organism>
<reference evidence="1 2" key="1">
    <citation type="journal article" date="2016" name="Nat. Commun.">
        <title>Thousands of microbial genomes shed light on interconnected biogeochemical processes in an aquifer system.</title>
        <authorList>
            <person name="Anantharaman K."/>
            <person name="Brown C.T."/>
            <person name="Hug L.A."/>
            <person name="Sharon I."/>
            <person name="Castelle C.J."/>
            <person name="Probst A.J."/>
            <person name="Thomas B.C."/>
            <person name="Singh A."/>
            <person name="Wilkins M.J."/>
            <person name="Karaoz U."/>
            <person name="Brodie E.L."/>
            <person name="Williams K.H."/>
            <person name="Hubbard S.S."/>
            <person name="Banfield J.F."/>
        </authorList>
    </citation>
    <scope>NUCLEOTIDE SEQUENCE [LARGE SCALE GENOMIC DNA]</scope>
</reference>
<protein>
    <submittedName>
        <fullName evidence="1">Uncharacterized protein</fullName>
    </submittedName>
</protein>
<evidence type="ECO:0000313" key="1">
    <source>
        <dbReference type="EMBL" id="OGL80236.1"/>
    </source>
</evidence>
<name>A0A1F7UPP2_9BACT</name>
<comment type="caution">
    <text evidence="1">The sequence shown here is derived from an EMBL/GenBank/DDBJ whole genome shotgun (WGS) entry which is preliminary data.</text>
</comment>
<dbReference type="AlphaFoldDB" id="A0A1F7UPP2"/>
<proteinExistence type="predicted"/>
<accession>A0A1F7UPP2</accession>